<dbReference type="Proteomes" id="UP000241762">
    <property type="component" value="Chromosome"/>
</dbReference>
<evidence type="ECO:0000259" key="2">
    <source>
        <dbReference type="PROSITE" id="PS51186"/>
    </source>
</evidence>
<protein>
    <recommendedName>
        <fullName evidence="2">N-acetyltransferase domain-containing protein</fullName>
    </recommendedName>
</protein>
<dbReference type="InterPro" id="IPR016181">
    <property type="entry name" value="Acyl_CoA_acyltransferase"/>
</dbReference>
<keyword evidence="4" id="KW-1185">Reference proteome</keyword>
<dbReference type="RefSeq" id="WP_234352485.1">
    <property type="nucleotide sequence ID" value="NZ_CP027845.1"/>
</dbReference>
<dbReference type="InterPro" id="IPR000182">
    <property type="entry name" value="GNAT_dom"/>
</dbReference>
<dbReference type="PROSITE" id="PS51186">
    <property type="entry name" value="GNAT"/>
    <property type="match status" value="1"/>
</dbReference>
<organism evidence="3 4">
    <name type="scientific">Candidatus Phycorickettsia trachydisci</name>
    <dbReference type="NCBI Taxonomy" id="2115978"/>
    <lineage>
        <taxon>Bacteria</taxon>
        <taxon>Pseudomonadati</taxon>
        <taxon>Pseudomonadota</taxon>
        <taxon>Alphaproteobacteria</taxon>
        <taxon>Rickettsiales</taxon>
        <taxon>Rickettsiaceae</taxon>
        <taxon>Candidatus Phycorickettsia</taxon>
    </lineage>
</organism>
<feature type="domain" description="N-acetyltransferase" evidence="2">
    <location>
        <begin position="13"/>
        <end position="187"/>
    </location>
</feature>
<proteinExistence type="predicted"/>
<accession>A0A2P1P9J4</accession>
<gene>
    <name evidence="3" type="ORF">phytr_10130</name>
</gene>
<dbReference type="SUPFAM" id="SSF55729">
    <property type="entry name" value="Acyl-CoA N-acyltransferases (Nat)"/>
    <property type="match status" value="1"/>
</dbReference>
<dbReference type="GO" id="GO:0046677">
    <property type="term" value="P:response to antibiotic"/>
    <property type="evidence" value="ECO:0007669"/>
    <property type="project" value="UniProtKB-KW"/>
</dbReference>
<sequence>MMNTDSYIKFMDIAFYPLTSAHFPLLLKWLEKPHVKEYWDKNISWTLELVREKYENHVAGYKILKLKDQIIKKPIHAFITHLDETPIGYIQYYNRHDFPSEHGYDLSELPQSCGTFDWYIAEEECIGKGIGTKILSLFIQKYFTNQFEYIFADPGVKNIPAIMCYKKLGFTTLKEVNNVLWMIKKLSS</sequence>
<dbReference type="PANTHER" id="PTHR31438">
    <property type="entry name" value="LYSINE N-ACYLTRANSFERASE C17G9.06C-RELATED"/>
    <property type="match status" value="1"/>
</dbReference>
<evidence type="ECO:0000256" key="1">
    <source>
        <dbReference type="ARBA" id="ARBA00023251"/>
    </source>
</evidence>
<dbReference type="AlphaFoldDB" id="A0A2P1P9J4"/>
<reference evidence="3 4" key="1">
    <citation type="submission" date="2018-03" db="EMBL/GenBank/DDBJ databases">
        <title>A gene transfer event suggests a long-term partnership between eustigmatophyte algae and a novel lineage of endosymbiotic bacteria.</title>
        <authorList>
            <person name="Yurchenko T."/>
            <person name="Sevcikova T."/>
            <person name="Pribyl P."/>
            <person name="El Karkouri K."/>
            <person name="Klimes V."/>
            <person name="Amaral R."/>
            <person name="Zbrankova V."/>
            <person name="Kim E."/>
            <person name="Raoult D."/>
            <person name="Santos L.M.A."/>
            <person name="Elias M."/>
        </authorList>
    </citation>
    <scope>NUCLEOTIDE SEQUENCE [LARGE SCALE GENOMIC DNA]</scope>
    <source>
        <strain evidence="3">CCALA 838</strain>
    </source>
</reference>
<evidence type="ECO:0000313" key="3">
    <source>
        <dbReference type="EMBL" id="AVP87941.1"/>
    </source>
</evidence>
<dbReference type="GO" id="GO:0016410">
    <property type="term" value="F:N-acyltransferase activity"/>
    <property type="evidence" value="ECO:0007669"/>
    <property type="project" value="TreeGrafter"/>
</dbReference>
<dbReference type="KEGG" id="ptc:phytr_10130"/>
<keyword evidence="1" id="KW-0046">Antibiotic resistance</keyword>
<dbReference type="Pfam" id="PF13523">
    <property type="entry name" value="Acetyltransf_8"/>
    <property type="match status" value="1"/>
</dbReference>
<dbReference type="PANTHER" id="PTHR31438:SF1">
    <property type="entry name" value="LYSINE N-ACYLTRANSFERASE C17G9.06C-RELATED"/>
    <property type="match status" value="1"/>
</dbReference>
<evidence type="ECO:0000313" key="4">
    <source>
        <dbReference type="Proteomes" id="UP000241762"/>
    </source>
</evidence>
<dbReference type="Gene3D" id="3.40.630.30">
    <property type="match status" value="1"/>
</dbReference>
<name>A0A2P1P9J4_9RICK</name>
<dbReference type="EMBL" id="CP027845">
    <property type="protein sequence ID" value="AVP87941.1"/>
    <property type="molecule type" value="Genomic_DNA"/>
</dbReference>